<reference evidence="2 3" key="1">
    <citation type="submission" date="2018-10" db="EMBL/GenBank/DDBJ databases">
        <title>Natrarchaeobius chitinivorans gen. nov., sp. nov., and Natrarchaeobius haloalkaliphilus sp. nov., alkaliphilic, chitin-utilizing haloarchaea from hypersaline alkaline lakes.</title>
        <authorList>
            <person name="Sorokin D.Y."/>
            <person name="Elcheninov A.G."/>
            <person name="Kostrikina N.A."/>
            <person name="Bale N.J."/>
            <person name="Sinninghe Damste J.S."/>
            <person name="Khijniak T.V."/>
            <person name="Kublanov I.V."/>
            <person name="Toshchakov S.V."/>
        </authorList>
    </citation>
    <scope>NUCLEOTIDE SEQUENCE [LARGE SCALE GENOMIC DNA]</scope>
    <source>
        <strain evidence="2 3">AArcht4T</strain>
    </source>
</reference>
<evidence type="ECO:0000256" key="1">
    <source>
        <dbReference type="SAM" id="MobiDB-lite"/>
    </source>
</evidence>
<dbReference type="AlphaFoldDB" id="A0A3N6M0I0"/>
<protein>
    <submittedName>
        <fullName evidence="2">Ester cyclase</fullName>
    </submittedName>
</protein>
<dbReference type="InterPro" id="IPR009959">
    <property type="entry name" value="Cyclase_SnoaL-like"/>
</dbReference>
<proteinExistence type="predicted"/>
<organism evidence="2 3">
    <name type="scientific">Natrarchaeobius chitinivorans</name>
    <dbReference type="NCBI Taxonomy" id="1679083"/>
    <lineage>
        <taxon>Archaea</taxon>
        <taxon>Methanobacteriati</taxon>
        <taxon>Methanobacteriota</taxon>
        <taxon>Stenosarchaea group</taxon>
        <taxon>Halobacteria</taxon>
        <taxon>Halobacteriales</taxon>
        <taxon>Natrialbaceae</taxon>
        <taxon>Natrarchaeobius</taxon>
    </lineage>
</organism>
<dbReference type="PANTHER" id="PTHR38436:SF1">
    <property type="entry name" value="ESTER CYCLASE"/>
    <property type="match status" value="1"/>
</dbReference>
<dbReference type="PANTHER" id="PTHR38436">
    <property type="entry name" value="POLYKETIDE CYCLASE SNOAL-LIKE DOMAIN"/>
    <property type="match status" value="1"/>
</dbReference>
<dbReference type="RefSeq" id="WP_124196187.1">
    <property type="nucleotide sequence ID" value="NZ_REGA01000012.1"/>
</dbReference>
<gene>
    <name evidence="2" type="ORF">EA473_13750</name>
</gene>
<comment type="caution">
    <text evidence="2">The sequence shown here is derived from an EMBL/GenBank/DDBJ whole genome shotgun (WGS) entry which is preliminary data.</text>
</comment>
<feature type="compositionally biased region" description="Basic and acidic residues" evidence="1">
    <location>
        <begin position="1"/>
        <end position="20"/>
    </location>
</feature>
<keyword evidence="3" id="KW-1185">Reference proteome</keyword>
<dbReference type="GO" id="GO:0030638">
    <property type="term" value="P:polyketide metabolic process"/>
    <property type="evidence" value="ECO:0007669"/>
    <property type="project" value="InterPro"/>
</dbReference>
<dbReference type="Proteomes" id="UP000282323">
    <property type="component" value="Unassembled WGS sequence"/>
</dbReference>
<name>A0A3N6M0I0_NATCH</name>
<dbReference type="SUPFAM" id="SSF54427">
    <property type="entry name" value="NTF2-like"/>
    <property type="match status" value="2"/>
</dbReference>
<dbReference type="Pfam" id="PF07366">
    <property type="entry name" value="SnoaL"/>
    <property type="match status" value="2"/>
</dbReference>
<sequence length="326" mass="35703">MRGMETRADPNQVRDNRGLTERALGSPVNLQPSRRQYMSQTQKQREANKRAAHQVYDVWDGGDIESLDDIIAEDVVLHGPEPVGTVHGREAYTDNLRMIRAGFPDLSFEAHDVVAEGDTVMANCTFGGTHKGELMGIEPTGTSVEVRWFGSYRFDDGELVEVTGLPDLFGAFLQVGAVDPPGSPSTTEAENKEIARTYAHEVISEGNLDLIDELFADDYVEYNSALPEPIHGPEGVEEYVTKLRSAVPDINCGVEDLIAEGDMVVRRDRATGTHEGGFMGVEATGEAVVEGHHIHRIEDGQFVESWAQNDVMGLLMQLGVVEPPGK</sequence>
<dbReference type="EMBL" id="REGA01000012">
    <property type="protein sequence ID" value="RQG93784.1"/>
    <property type="molecule type" value="Genomic_DNA"/>
</dbReference>
<feature type="region of interest" description="Disordered" evidence="1">
    <location>
        <begin position="1"/>
        <end position="27"/>
    </location>
</feature>
<accession>A0A3N6M0I0</accession>
<evidence type="ECO:0000313" key="3">
    <source>
        <dbReference type="Proteomes" id="UP000282323"/>
    </source>
</evidence>
<evidence type="ECO:0000313" key="2">
    <source>
        <dbReference type="EMBL" id="RQG93784.1"/>
    </source>
</evidence>
<dbReference type="InterPro" id="IPR032710">
    <property type="entry name" value="NTF2-like_dom_sf"/>
</dbReference>
<dbReference type="Gene3D" id="3.10.450.50">
    <property type="match status" value="2"/>
</dbReference>
<dbReference type="OrthoDB" id="8685at2157"/>